<evidence type="ECO:0000256" key="5">
    <source>
        <dbReference type="ARBA" id="ARBA00022617"/>
    </source>
</evidence>
<evidence type="ECO:0000256" key="10">
    <source>
        <dbReference type="ARBA" id="ARBA00023004"/>
    </source>
</evidence>
<dbReference type="STRING" id="224129.A0A1W4WFN3"/>
<comment type="similarity">
    <text evidence="4 14">Belongs to the cytochrome P450 family.</text>
</comment>
<keyword evidence="15" id="KW-1133">Transmembrane helix</keyword>
<dbReference type="InterPro" id="IPR001128">
    <property type="entry name" value="Cyt_P450"/>
</dbReference>
<keyword evidence="12 15" id="KW-0472">Membrane</keyword>
<evidence type="ECO:0000256" key="4">
    <source>
        <dbReference type="ARBA" id="ARBA00010617"/>
    </source>
</evidence>
<reference evidence="17" key="1">
    <citation type="submission" date="2025-08" db="UniProtKB">
        <authorList>
            <consortium name="RefSeq"/>
        </authorList>
    </citation>
    <scope>IDENTIFICATION</scope>
    <source>
        <tissue evidence="17">Entire body</tissue>
    </source>
</reference>
<gene>
    <name evidence="17" type="primary">LOC108732807</name>
</gene>
<dbReference type="KEGG" id="apln:108732807"/>
<keyword evidence="16" id="KW-1185">Reference proteome</keyword>
<keyword evidence="6 13" id="KW-0479">Metal-binding</keyword>
<evidence type="ECO:0000256" key="7">
    <source>
        <dbReference type="ARBA" id="ARBA00022824"/>
    </source>
</evidence>
<dbReference type="GeneID" id="108732807"/>
<evidence type="ECO:0000256" key="12">
    <source>
        <dbReference type="ARBA" id="ARBA00023136"/>
    </source>
</evidence>
<keyword evidence="15" id="KW-0812">Transmembrane</keyword>
<dbReference type="GO" id="GO:0005506">
    <property type="term" value="F:iron ion binding"/>
    <property type="evidence" value="ECO:0007669"/>
    <property type="project" value="InterPro"/>
</dbReference>
<proteinExistence type="inferred from homology"/>
<dbReference type="GO" id="GO:0004497">
    <property type="term" value="F:monooxygenase activity"/>
    <property type="evidence" value="ECO:0007669"/>
    <property type="project" value="UniProtKB-KW"/>
</dbReference>
<evidence type="ECO:0000256" key="3">
    <source>
        <dbReference type="ARBA" id="ARBA00004406"/>
    </source>
</evidence>
<dbReference type="PRINTS" id="PR00385">
    <property type="entry name" value="P450"/>
</dbReference>
<protein>
    <submittedName>
        <fullName evidence="17">Probable cytochrome P450 6a13</fullName>
    </submittedName>
</protein>
<dbReference type="InParanoid" id="A0A1W4WFN3"/>
<dbReference type="PANTHER" id="PTHR24292">
    <property type="entry name" value="CYTOCHROME P450"/>
    <property type="match status" value="1"/>
</dbReference>
<feature type="transmembrane region" description="Helical" evidence="15">
    <location>
        <begin position="6"/>
        <end position="22"/>
    </location>
</feature>
<dbReference type="Gene3D" id="1.10.630.10">
    <property type="entry name" value="Cytochrome P450"/>
    <property type="match status" value="1"/>
</dbReference>
<evidence type="ECO:0000313" key="16">
    <source>
        <dbReference type="Proteomes" id="UP000192223"/>
    </source>
</evidence>
<comment type="cofactor">
    <cofactor evidence="1 13">
        <name>heme</name>
        <dbReference type="ChEBI" id="CHEBI:30413"/>
    </cofactor>
</comment>
<dbReference type="CDD" id="cd11056">
    <property type="entry name" value="CYP6-like"/>
    <property type="match status" value="1"/>
</dbReference>
<dbReference type="SUPFAM" id="SSF48264">
    <property type="entry name" value="Cytochrome P450"/>
    <property type="match status" value="1"/>
</dbReference>
<keyword evidence="10 13" id="KW-0408">Iron</keyword>
<accession>A0A1W4WFN3</accession>
<dbReference type="FunCoup" id="A0A1W4WFN3">
    <property type="interactions" value="130"/>
</dbReference>
<dbReference type="Proteomes" id="UP000192223">
    <property type="component" value="Unplaced"/>
</dbReference>
<dbReference type="InterPro" id="IPR002401">
    <property type="entry name" value="Cyt_P450_E_grp-I"/>
</dbReference>
<dbReference type="PRINTS" id="PR00463">
    <property type="entry name" value="EP450I"/>
</dbReference>
<organism evidence="16 17">
    <name type="scientific">Agrilus planipennis</name>
    <name type="common">Emerald ash borer</name>
    <name type="synonym">Agrilus marcopoli</name>
    <dbReference type="NCBI Taxonomy" id="224129"/>
    <lineage>
        <taxon>Eukaryota</taxon>
        <taxon>Metazoa</taxon>
        <taxon>Ecdysozoa</taxon>
        <taxon>Arthropoda</taxon>
        <taxon>Hexapoda</taxon>
        <taxon>Insecta</taxon>
        <taxon>Pterygota</taxon>
        <taxon>Neoptera</taxon>
        <taxon>Endopterygota</taxon>
        <taxon>Coleoptera</taxon>
        <taxon>Polyphaga</taxon>
        <taxon>Elateriformia</taxon>
        <taxon>Buprestoidea</taxon>
        <taxon>Buprestidae</taxon>
        <taxon>Agrilinae</taxon>
        <taxon>Agrilus</taxon>
    </lineage>
</organism>
<evidence type="ECO:0000256" key="1">
    <source>
        <dbReference type="ARBA" id="ARBA00001971"/>
    </source>
</evidence>
<evidence type="ECO:0000313" key="17">
    <source>
        <dbReference type="RefSeq" id="XP_018319272.1"/>
    </source>
</evidence>
<evidence type="ECO:0000256" key="2">
    <source>
        <dbReference type="ARBA" id="ARBA00004174"/>
    </source>
</evidence>
<dbReference type="PROSITE" id="PS00086">
    <property type="entry name" value="CYTOCHROME_P450"/>
    <property type="match status" value="1"/>
</dbReference>
<evidence type="ECO:0000256" key="8">
    <source>
        <dbReference type="ARBA" id="ARBA00022848"/>
    </source>
</evidence>
<dbReference type="FunFam" id="1.10.630.10:FF:000042">
    <property type="entry name" value="Cytochrome P450"/>
    <property type="match status" value="1"/>
</dbReference>
<dbReference type="PANTHER" id="PTHR24292:SF100">
    <property type="entry name" value="CYTOCHROME P450 6A16, ISOFORM B-RELATED"/>
    <property type="match status" value="1"/>
</dbReference>
<dbReference type="InterPro" id="IPR017972">
    <property type="entry name" value="Cyt_P450_CS"/>
</dbReference>
<dbReference type="Pfam" id="PF00067">
    <property type="entry name" value="p450"/>
    <property type="match status" value="1"/>
</dbReference>
<evidence type="ECO:0000256" key="9">
    <source>
        <dbReference type="ARBA" id="ARBA00023002"/>
    </source>
</evidence>
<name>A0A1W4WFN3_AGRPL</name>
<keyword evidence="7" id="KW-0256">Endoplasmic reticulum</keyword>
<feature type="binding site" description="axial binding residue" evidence="13">
    <location>
        <position position="461"/>
    </location>
    <ligand>
        <name>heme</name>
        <dbReference type="ChEBI" id="CHEBI:30413"/>
    </ligand>
    <ligandPart>
        <name>Fe</name>
        <dbReference type="ChEBI" id="CHEBI:18248"/>
    </ligandPart>
</feature>
<dbReference type="AlphaFoldDB" id="A0A1W4WFN3"/>
<dbReference type="OrthoDB" id="2789670at2759"/>
<keyword evidence="5 13" id="KW-0349">Heme</keyword>
<dbReference type="InterPro" id="IPR036396">
    <property type="entry name" value="Cyt_P450_sf"/>
</dbReference>
<evidence type="ECO:0000256" key="11">
    <source>
        <dbReference type="ARBA" id="ARBA00023033"/>
    </source>
</evidence>
<sequence>MIVIPVLVSLVAVCVVSFFLYLKWTFSYWSKRNVFTLPPVLPFGNANKQFYRKATFTEEITEVYKVAKKKGLSYCGYHFFFQPTFVPVDVDLVRKMLTVDFQYFTDRTIYVDEDVDPLSGHLFSLKGAKWKALRTKLSPLFSSGKLKMMFQTLVDCSKNLPAVLEEAIASDSPIDIKDTFARYTTDVIGSVGFGIECNCLKNPDNEFREYGKKSVEVKGFDAIKFLFALLSPKILQITRTPNTRKDVENFFLGLTKDTIEYRDRTNFERQDFIQLLMKLRNKEIKVESATNNNSKSDGIAYYQNGLTMNEIAAQAFVFFVAGFETSSTTLNFMMYELATHPEIQDKLREEINQVLAKHDGNITYEAIQEMTYLDMCTFETLRKYPPLPSQQRECTRTYKVPDSDLTIEKGTAVLIPIYAIHHDPEIYPDPEKYDPERFSDEVKKKRSPFAFLAFGEGPRICIGMRLGLLQTKVGLVTMLKDYKFTLNPKTQLPIKFEPFQFVITAQGGIWVEPHTV</sequence>
<dbReference type="GO" id="GO:0016705">
    <property type="term" value="F:oxidoreductase activity, acting on paired donors, with incorporation or reduction of molecular oxygen"/>
    <property type="evidence" value="ECO:0007669"/>
    <property type="project" value="InterPro"/>
</dbReference>
<evidence type="ECO:0000256" key="6">
    <source>
        <dbReference type="ARBA" id="ARBA00022723"/>
    </source>
</evidence>
<evidence type="ECO:0000256" key="13">
    <source>
        <dbReference type="PIRSR" id="PIRSR602401-1"/>
    </source>
</evidence>
<dbReference type="InterPro" id="IPR050476">
    <property type="entry name" value="Insect_CytP450_Detox"/>
</dbReference>
<evidence type="ECO:0000256" key="15">
    <source>
        <dbReference type="SAM" id="Phobius"/>
    </source>
</evidence>
<keyword evidence="9 14" id="KW-0560">Oxidoreductase</keyword>
<dbReference type="GO" id="GO:0020037">
    <property type="term" value="F:heme binding"/>
    <property type="evidence" value="ECO:0007669"/>
    <property type="project" value="InterPro"/>
</dbReference>
<keyword evidence="11 14" id="KW-0503">Monooxygenase</keyword>
<dbReference type="RefSeq" id="XP_018319272.1">
    <property type="nucleotide sequence ID" value="XM_018463770.2"/>
</dbReference>
<keyword evidence="8" id="KW-0492">Microsome</keyword>
<evidence type="ECO:0000256" key="14">
    <source>
        <dbReference type="RuleBase" id="RU000461"/>
    </source>
</evidence>
<comment type="subcellular location">
    <subcellularLocation>
        <location evidence="3">Endoplasmic reticulum membrane</location>
        <topology evidence="3">Peripheral membrane protein</topology>
    </subcellularLocation>
    <subcellularLocation>
        <location evidence="2">Microsome membrane</location>
        <topology evidence="2">Peripheral membrane protein</topology>
    </subcellularLocation>
</comment>
<dbReference type="GO" id="GO:0005789">
    <property type="term" value="C:endoplasmic reticulum membrane"/>
    <property type="evidence" value="ECO:0007669"/>
    <property type="project" value="UniProtKB-SubCell"/>
</dbReference>